<dbReference type="Gene3D" id="3.30.420.80">
    <property type="entry name" value="Ribosomal protein S11"/>
    <property type="match status" value="1"/>
</dbReference>
<dbReference type="GO" id="GO:1990904">
    <property type="term" value="C:ribonucleoprotein complex"/>
    <property type="evidence" value="ECO:0007669"/>
    <property type="project" value="UniProtKB-KW"/>
</dbReference>
<dbReference type="GO" id="GO:0006412">
    <property type="term" value="P:translation"/>
    <property type="evidence" value="ECO:0007669"/>
    <property type="project" value="InterPro"/>
</dbReference>
<protein>
    <submittedName>
        <fullName evidence="5">Ribosomal protein S11</fullName>
    </submittedName>
</protein>
<dbReference type="AlphaFoldDB" id="A0A481WB14"/>
<dbReference type="GO" id="GO:0003735">
    <property type="term" value="F:structural constituent of ribosome"/>
    <property type="evidence" value="ECO:0007669"/>
    <property type="project" value="InterPro"/>
</dbReference>
<dbReference type="PROSITE" id="PS00054">
    <property type="entry name" value="RIBOSOMAL_S11"/>
    <property type="match status" value="1"/>
</dbReference>
<accession>A0A481WB14</accession>
<keyword evidence="3 4" id="KW-0687">Ribonucleoprotein</keyword>
<dbReference type="GO" id="GO:0005840">
    <property type="term" value="C:ribosome"/>
    <property type="evidence" value="ECO:0007669"/>
    <property type="project" value="UniProtKB-KW"/>
</dbReference>
<reference evidence="5" key="1">
    <citation type="journal article" date="2018" name="Mitochondrial DNA Part B Resour">
        <title>The complete mitochondrial genome of a transitional form in secondary endosymbiotic Cryptophyte algae Guillardia theta strain CCMP2712.</title>
        <authorList>
            <person name="Suo F."/>
            <person name="Ma Y."/>
            <person name="Manzilamu Z."/>
            <person name="Huang L."/>
        </authorList>
    </citation>
    <scope>NUCLEOTIDE SEQUENCE</scope>
</reference>
<dbReference type="InterPro" id="IPR001971">
    <property type="entry name" value="Ribosomal_uS11"/>
</dbReference>
<dbReference type="GeneID" id="39703350"/>
<dbReference type="HAMAP" id="MF_01310">
    <property type="entry name" value="Ribosomal_uS11"/>
    <property type="match status" value="1"/>
</dbReference>
<evidence type="ECO:0000313" key="5">
    <source>
        <dbReference type="EMBL" id="QBJ06303.1"/>
    </source>
</evidence>
<evidence type="ECO:0000256" key="1">
    <source>
        <dbReference type="ARBA" id="ARBA00006194"/>
    </source>
</evidence>
<evidence type="ECO:0000256" key="4">
    <source>
        <dbReference type="RuleBase" id="RU003629"/>
    </source>
</evidence>
<dbReference type="SUPFAM" id="SSF53137">
    <property type="entry name" value="Translational machinery components"/>
    <property type="match status" value="1"/>
</dbReference>
<comment type="similarity">
    <text evidence="1 4">Belongs to the universal ribosomal protein uS11 family.</text>
</comment>
<geneLocation type="mitochondrion" evidence="5"/>
<dbReference type="PIRSF" id="PIRSF002131">
    <property type="entry name" value="Ribosomal_S11"/>
    <property type="match status" value="1"/>
</dbReference>
<evidence type="ECO:0000256" key="3">
    <source>
        <dbReference type="ARBA" id="ARBA00023274"/>
    </source>
</evidence>
<reference evidence="5" key="2">
    <citation type="submission" date="2018-09" db="EMBL/GenBank/DDBJ databases">
        <authorList>
            <person name="Suo F.Y."/>
            <person name="Ma Y.F."/>
            <person name="Huang L.D."/>
        </authorList>
    </citation>
    <scope>NUCLEOTIDE SEQUENCE</scope>
</reference>
<keyword evidence="2 4" id="KW-0689">Ribosomal protein</keyword>
<gene>
    <name evidence="5" type="primary">rps11</name>
</gene>
<dbReference type="PANTHER" id="PTHR11759">
    <property type="entry name" value="40S RIBOSOMAL PROTEIN S14/30S RIBOSOMAL PROTEIN S11"/>
    <property type="match status" value="1"/>
</dbReference>
<name>A0A481WB14_GUITH</name>
<evidence type="ECO:0000256" key="2">
    <source>
        <dbReference type="ARBA" id="ARBA00022980"/>
    </source>
</evidence>
<dbReference type="RefSeq" id="YP_009577933.1">
    <property type="nucleotide sequence ID" value="NC_041490.1"/>
</dbReference>
<organism evidence="5">
    <name type="scientific">Guillardia theta</name>
    <name type="common">Cryptophyte</name>
    <name type="synonym">Cryptomonas phi</name>
    <dbReference type="NCBI Taxonomy" id="55529"/>
    <lineage>
        <taxon>Eukaryota</taxon>
        <taxon>Cryptophyceae</taxon>
        <taxon>Pyrenomonadales</taxon>
        <taxon>Geminigeraceae</taxon>
        <taxon>Guillardia</taxon>
    </lineage>
</organism>
<dbReference type="InterPro" id="IPR018102">
    <property type="entry name" value="Ribosomal_uS11_CS"/>
</dbReference>
<proteinExistence type="inferred from homology"/>
<dbReference type="EMBL" id="MH844545">
    <property type="protein sequence ID" value="QBJ06303.1"/>
    <property type="molecule type" value="Genomic_DNA"/>
</dbReference>
<sequence length="127" mass="13885">MLIKSKNLLNSNIIALINVYSSSNNTIFNVSNIQFKTLLSGSTGMLGLKGSSKSTFYAGQSVGNVFSKKLLAMGIKYVLVKIKGFSFNRSRYSSIEGISMAGLKILSIQDITPVPFNGCRLPKKRRI</sequence>
<dbReference type="InterPro" id="IPR036967">
    <property type="entry name" value="Ribosomal_uS11_sf"/>
</dbReference>
<dbReference type="Pfam" id="PF00411">
    <property type="entry name" value="Ribosomal_S11"/>
    <property type="match status" value="1"/>
</dbReference>
<keyword evidence="5" id="KW-0496">Mitochondrion</keyword>